<dbReference type="RefSeq" id="WP_203746836.1">
    <property type="nucleotide sequence ID" value="NZ_BAAAUC010000068.1"/>
</dbReference>
<protein>
    <submittedName>
        <fullName evidence="1">Uncharacterized protein</fullName>
    </submittedName>
</protein>
<comment type="caution">
    <text evidence="1">The sequence shown here is derived from an EMBL/GenBank/DDBJ whole genome shotgun (WGS) entry which is preliminary data.</text>
</comment>
<proteinExistence type="predicted"/>
<accession>A0A919MA27</accession>
<name>A0A919MA27_9ACTN</name>
<keyword evidence="2" id="KW-1185">Reference proteome</keyword>
<organism evidence="1 2">
    <name type="scientific">Actinoplanes cyaneus</name>
    <dbReference type="NCBI Taxonomy" id="52696"/>
    <lineage>
        <taxon>Bacteria</taxon>
        <taxon>Bacillati</taxon>
        <taxon>Actinomycetota</taxon>
        <taxon>Actinomycetes</taxon>
        <taxon>Micromonosporales</taxon>
        <taxon>Micromonosporaceae</taxon>
        <taxon>Actinoplanes</taxon>
    </lineage>
</organism>
<dbReference type="EMBL" id="BOMH01000044">
    <property type="protein sequence ID" value="GID68149.1"/>
    <property type="molecule type" value="Genomic_DNA"/>
</dbReference>
<reference evidence="1" key="1">
    <citation type="submission" date="2021-01" db="EMBL/GenBank/DDBJ databases">
        <title>Whole genome shotgun sequence of Actinoplanes cyaneus NBRC 14990.</title>
        <authorList>
            <person name="Komaki H."/>
            <person name="Tamura T."/>
        </authorList>
    </citation>
    <scope>NUCLEOTIDE SEQUENCE</scope>
    <source>
        <strain evidence="1">NBRC 14990</strain>
    </source>
</reference>
<dbReference type="AlphaFoldDB" id="A0A919MA27"/>
<sequence>MISGHDLVLVVAGDAGPVVRGFLDGWAARWPQMRVAAGAEAVNGFGSWPERAAQVPAGTGEVLVARDTAMESGWDDRGYAPDRRGEGPFALYYRPLTRLTTEVMAHQDPYERTGFRFDPYPMVLAGPGMSLLTLVAPEPDGDFTKALLAALVSSVPGPPLGDAR</sequence>
<gene>
    <name evidence="1" type="ORF">Acy02nite_60300</name>
</gene>
<evidence type="ECO:0000313" key="1">
    <source>
        <dbReference type="EMBL" id="GID68149.1"/>
    </source>
</evidence>
<dbReference type="Proteomes" id="UP000619479">
    <property type="component" value="Unassembled WGS sequence"/>
</dbReference>
<evidence type="ECO:0000313" key="2">
    <source>
        <dbReference type="Proteomes" id="UP000619479"/>
    </source>
</evidence>